<dbReference type="AlphaFoldDB" id="A0A0F7S4T0"/>
<dbReference type="Proteomes" id="UP000242770">
    <property type="component" value="Unassembled WGS sequence"/>
</dbReference>
<name>A0A0F7S4T0_9BASI</name>
<accession>A0A0F7S4T0</accession>
<reference evidence="2" key="1">
    <citation type="submission" date="2014-06" db="EMBL/GenBank/DDBJ databases">
        <authorList>
            <person name="Berkman P.J."/>
        </authorList>
    </citation>
    <scope>NUCLEOTIDE SEQUENCE [LARGE SCALE GENOMIC DNA]</scope>
</reference>
<protein>
    <submittedName>
        <fullName evidence="1">Uncharacterized protein</fullName>
    </submittedName>
</protein>
<evidence type="ECO:0000313" key="2">
    <source>
        <dbReference type="Proteomes" id="UP000242770"/>
    </source>
</evidence>
<dbReference type="EMBL" id="CCFA01005221">
    <property type="protein sequence ID" value="CDS02269.1"/>
    <property type="molecule type" value="Genomic_DNA"/>
</dbReference>
<proteinExistence type="predicted"/>
<sequence>MPTTPGAISISLQVSNISSPNDDNQATLSERAIVAVAQFMDLLQRLNNASDNAVVYFHLLNMASPATPIADASASIVSSSSIRGMRFNILSALPRLYLSSGVTASSTHHSNPASASYGISVWSRRRLNARSSAIAAESCCLDQLERHATTQQ</sequence>
<keyword evidence="2" id="KW-1185">Reference proteome</keyword>
<gene>
    <name evidence="1" type="primary">SSCI85860.1</name>
</gene>
<evidence type="ECO:0000313" key="1">
    <source>
        <dbReference type="EMBL" id="CDS02269.1"/>
    </source>
</evidence>
<organism evidence="1 2">
    <name type="scientific">Sporisorium scitamineum</name>
    <dbReference type="NCBI Taxonomy" id="49012"/>
    <lineage>
        <taxon>Eukaryota</taxon>
        <taxon>Fungi</taxon>
        <taxon>Dikarya</taxon>
        <taxon>Basidiomycota</taxon>
        <taxon>Ustilaginomycotina</taxon>
        <taxon>Ustilaginomycetes</taxon>
        <taxon>Ustilaginales</taxon>
        <taxon>Ustilaginaceae</taxon>
        <taxon>Sporisorium</taxon>
    </lineage>
</organism>